<evidence type="ECO:0008006" key="2">
    <source>
        <dbReference type="Google" id="ProtNLM"/>
    </source>
</evidence>
<dbReference type="PANTHER" id="PTHR37834:SF2">
    <property type="entry name" value="ESTERASE, SGNH HYDROLASE-TYPE"/>
    <property type="match status" value="1"/>
</dbReference>
<comment type="caution">
    <text evidence="1">The sequence shown here is derived from an EMBL/GenBank/DDBJ whole genome shotgun (WGS) entry which is preliminary data.</text>
</comment>
<reference evidence="1" key="1">
    <citation type="submission" date="2019-08" db="EMBL/GenBank/DDBJ databases">
        <authorList>
            <person name="Kucharzyk K."/>
            <person name="Murdoch R.W."/>
            <person name="Higgins S."/>
            <person name="Loffler F."/>
        </authorList>
    </citation>
    <scope>NUCLEOTIDE SEQUENCE</scope>
</reference>
<protein>
    <recommendedName>
        <fullName evidence="2">SGNH hydrolase-type esterase domain-containing protein</fullName>
    </recommendedName>
</protein>
<dbReference type="SUPFAM" id="SSF52266">
    <property type="entry name" value="SGNH hydrolase"/>
    <property type="match status" value="1"/>
</dbReference>
<dbReference type="InterPro" id="IPR036514">
    <property type="entry name" value="SGNH_hydro_sf"/>
</dbReference>
<dbReference type="PANTHER" id="PTHR37834">
    <property type="entry name" value="GDSL-LIKE LIPASE/ACYLHYDROLASE DOMAIN PROTEIN (AFU_ORTHOLOGUE AFUA_2G00620)"/>
    <property type="match status" value="1"/>
</dbReference>
<gene>
    <name evidence="1" type="ORF">SDC9_114617</name>
</gene>
<proteinExistence type="predicted"/>
<dbReference type="InterPro" id="IPR052762">
    <property type="entry name" value="PCW_deacetylase/CE"/>
</dbReference>
<dbReference type="AlphaFoldDB" id="A0A645BX43"/>
<organism evidence="1">
    <name type="scientific">bioreactor metagenome</name>
    <dbReference type="NCBI Taxonomy" id="1076179"/>
    <lineage>
        <taxon>unclassified sequences</taxon>
        <taxon>metagenomes</taxon>
        <taxon>ecological metagenomes</taxon>
    </lineage>
</organism>
<evidence type="ECO:0000313" key="1">
    <source>
        <dbReference type="EMBL" id="MPM67693.1"/>
    </source>
</evidence>
<dbReference type="Gene3D" id="3.40.50.1110">
    <property type="entry name" value="SGNH hydrolase"/>
    <property type="match status" value="1"/>
</dbReference>
<name>A0A645BX43_9ZZZZ</name>
<sequence length="179" mass="19948">MEVSCVCISGITAVKHQSWPVAFAMDELYAYTDRPHQEKSGSGNNLSRWNFAAKQNDYVVLNLGTNDAYATLFGGDGEEAAFDRDYLAFLKHVRACNGPDTQIVCALGSMNYYLWHNIVCAVETYRQQTGDAKIHLYRFRLMHPMDGFGAAGHPSMATHEKMAQEIADMIRSLETNGKG</sequence>
<accession>A0A645BX43</accession>
<dbReference type="EMBL" id="VSSQ01021833">
    <property type="protein sequence ID" value="MPM67693.1"/>
    <property type="molecule type" value="Genomic_DNA"/>
</dbReference>